<dbReference type="Proteomes" id="UP000193218">
    <property type="component" value="Unassembled WGS sequence"/>
</dbReference>
<dbReference type="Gene3D" id="1.20.58.2190">
    <property type="match status" value="1"/>
</dbReference>
<dbReference type="EMBL" id="NBSH01000003">
    <property type="protein sequence ID" value="ORX38855.1"/>
    <property type="molecule type" value="Genomic_DNA"/>
</dbReference>
<evidence type="ECO:0000313" key="4">
    <source>
        <dbReference type="Proteomes" id="UP000193218"/>
    </source>
</evidence>
<evidence type="ECO:0000259" key="2">
    <source>
        <dbReference type="Pfam" id="PF09409"/>
    </source>
</evidence>
<dbReference type="PANTHER" id="PTHR23153">
    <property type="entry name" value="UBX-RELATED"/>
    <property type="match status" value="1"/>
</dbReference>
<dbReference type="PANTHER" id="PTHR23153:SF38">
    <property type="entry name" value="UBX DOMAIN-CONTAINING PROTEIN 6"/>
    <property type="match status" value="1"/>
</dbReference>
<dbReference type="AlphaFoldDB" id="A0A1Y1UP15"/>
<feature type="compositionally biased region" description="Acidic residues" evidence="1">
    <location>
        <begin position="286"/>
        <end position="295"/>
    </location>
</feature>
<protein>
    <recommendedName>
        <fullName evidence="2">PUB domain-containing protein</fullName>
    </recommendedName>
</protein>
<feature type="compositionally biased region" description="Acidic residues" evidence="1">
    <location>
        <begin position="235"/>
        <end position="249"/>
    </location>
</feature>
<feature type="region of interest" description="Disordered" evidence="1">
    <location>
        <begin position="16"/>
        <end position="60"/>
    </location>
</feature>
<accession>A0A1Y1UP15</accession>
<dbReference type="GeneID" id="33555056"/>
<dbReference type="GO" id="GO:0005737">
    <property type="term" value="C:cytoplasm"/>
    <property type="evidence" value="ECO:0007669"/>
    <property type="project" value="TreeGrafter"/>
</dbReference>
<dbReference type="STRING" id="4999.A0A1Y1UP15"/>
<dbReference type="SUPFAM" id="SSF143503">
    <property type="entry name" value="PUG domain-like"/>
    <property type="match status" value="1"/>
</dbReference>
<dbReference type="InterPro" id="IPR018997">
    <property type="entry name" value="PUB_domain"/>
</dbReference>
<dbReference type="InParanoid" id="A0A1Y1UP15"/>
<feature type="domain" description="PUB" evidence="2">
    <location>
        <begin position="83"/>
        <end position="142"/>
    </location>
</feature>
<proteinExistence type="predicted"/>
<reference evidence="3 4" key="1">
    <citation type="submission" date="2017-03" db="EMBL/GenBank/DDBJ databases">
        <title>Widespread Adenine N6-methylation of Active Genes in Fungi.</title>
        <authorList>
            <consortium name="DOE Joint Genome Institute"/>
            <person name="Mondo S.J."/>
            <person name="Dannebaum R.O."/>
            <person name="Kuo R.C."/>
            <person name="Louie K.B."/>
            <person name="Bewick A.J."/>
            <person name="Labutti K."/>
            <person name="Haridas S."/>
            <person name="Kuo A."/>
            <person name="Salamov A."/>
            <person name="Ahrendt S.R."/>
            <person name="Lau R."/>
            <person name="Bowen B.P."/>
            <person name="Lipzen A."/>
            <person name="Sullivan W."/>
            <person name="Andreopoulos W.B."/>
            <person name="Clum A."/>
            <person name="Lindquist E."/>
            <person name="Daum C."/>
            <person name="Northen T.R."/>
            <person name="Ramamoorthy G."/>
            <person name="Schmitz R.J."/>
            <person name="Gryganskyi A."/>
            <person name="Culley D."/>
            <person name="Magnuson J."/>
            <person name="James T.Y."/>
            <person name="O'Malley M.A."/>
            <person name="Stajich J.E."/>
            <person name="Spatafora J.W."/>
            <person name="Visel A."/>
            <person name="Grigoriev I.V."/>
        </authorList>
    </citation>
    <scope>NUCLEOTIDE SEQUENCE [LARGE SCALE GENOMIC DNA]</scope>
    <source>
        <strain evidence="3 4">NRRL Y-17943</strain>
    </source>
</reference>
<feature type="compositionally biased region" description="Basic and acidic residues" evidence="1">
    <location>
        <begin position="276"/>
        <end position="285"/>
    </location>
</feature>
<sequence>MAPKLNAVREAALAAAEARLKGPSTSQATNDASSSGSGPGLMTQPSTSRPSWTKPSEKQDLETRRNFARLLDRGIVRDNGYKQSAEAVETLIKICMNILENPDEVKYRDIRATNSLLQNKVLEVKGGHEYLIALGFRIVTREFVKHYVLQTSLARMHELEIGAEVLKTHLANLQARAASEAASKVNHQSAESARKARALAEYEEDRDAVKNRAERERLNRLYREQAAREKAEQEAEREEEEREREEEMDLQAQEVNEDSTGPGGSTATGLTSGEAETDHLVHDNPDDTMDDDEEAEHGTYSAFPAGGKRLGE</sequence>
<dbReference type="OrthoDB" id="49605at2759"/>
<dbReference type="Pfam" id="PF09409">
    <property type="entry name" value="PUB"/>
    <property type="match status" value="1"/>
</dbReference>
<dbReference type="CDD" id="cd09212">
    <property type="entry name" value="PUB"/>
    <property type="match status" value="1"/>
</dbReference>
<comment type="caution">
    <text evidence="3">The sequence shown here is derived from an EMBL/GenBank/DDBJ whole genome shotgun (WGS) entry which is preliminary data.</text>
</comment>
<dbReference type="InterPro" id="IPR036339">
    <property type="entry name" value="PUB-like_dom_sf"/>
</dbReference>
<feature type="region of interest" description="Disordered" evidence="1">
    <location>
        <begin position="181"/>
        <end position="208"/>
    </location>
</feature>
<evidence type="ECO:0000313" key="3">
    <source>
        <dbReference type="EMBL" id="ORX38855.1"/>
    </source>
</evidence>
<organism evidence="3 4">
    <name type="scientific">Kockovaella imperatae</name>
    <dbReference type="NCBI Taxonomy" id="4999"/>
    <lineage>
        <taxon>Eukaryota</taxon>
        <taxon>Fungi</taxon>
        <taxon>Dikarya</taxon>
        <taxon>Basidiomycota</taxon>
        <taxon>Agaricomycotina</taxon>
        <taxon>Tremellomycetes</taxon>
        <taxon>Tremellales</taxon>
        <taxon>Cuniculitremaceae</taxon>
        <taxon>Kockovaella</taxon>
    </lineage>
</organism>
<dbReference type="SMART" id="SM00580">
    <property type="entry name" value="PUG"/>
    <property type="match status" value="1"/>
</dbReference>
<gene>
    <name evidence="3" type="ORF">BD324DRAFT_577259</name>
</gene>
<evidence type="ECO:0000256" key="1">
    <source>
        <dbReference type="SAM" id="MobiDB-lite"/>
    </source>
</evidence>
<name>A0A1Y1UP15_9TREE</name>
<dbReference type="RefSeq" id="XP_021872718.1">
    <property type="nucleotide sequence ID" value="XM_022013248.1"/>
</dbReference>
<feature type="region of interest" description="Disordered" evidence="1">
    <location>
        <begin position="226"/>
        <end position="312"/>
    </location>
</feature>
<keyword evidence="4" id="KW-1185">Reference proteome</keyword>
<feature type="compositionally biased region" description="Polar residues" evidence="1">
    <location>
        <begin position="43"/>
        <end position="54"/>
    </location>
</feature>
<feature type="compositionally biased region" description="Polar residues" evidence="1">
    <location>
        <begin position="23"/>
        <end position="36"/>
    </location>
</feature>